<dbReference type="OrthoDB" id="581532at2"/>
<dbReference type="RefSeq" id="WP_072427292.1">
    <property type="nucleotide sequence ID" value="NZ_FPKR01000003.1"/>
</dbReference>
<evidence type="ECO:0000259" key="1">
    <source>
        <dbReference type="PROSITE" id="PS51340"/>
    </source>
</evidence>
<dbReference type="GO" id="GO:0003824">
    <property type="term" value="F:catalytic activity"/>
    <property type="evidence" value="ECO:0007669"/>
    <property type="project" value="InterPro"/>
</dbReference>
<dbReference type="GO" id="GO:0030151">
    <property type="term" value="F:molybdenum ion binding"/>
    <property type="evidence" value="ECO:0007669"/>
    <property type="project" value="InterPro"/>
</dbReference>
<dbReference type="InterPro" id="IPR011037">
    <property type="entry name" value="Pyrv_Knase-like_insert_dom_sf"/>
</dbReference>
<organism evidence="2 3">
    <name type="scientific">Chitinimonas taiwanensis DSM 18899</name>
    <dbReference type="NCBI Taxonomy" id="1121279"/>
    <lineage>
        <taxon>Bacteria</taxon>
        <taxon>Pseudomonadati</taxon>
        <taxon>Pseudomonadota</taxon>
        <taxon>Betaproteobacteria</taxon>
        <taxon>Neisseriales</taxon>
        <taxon>Chitinibacteraceae</taxon>
        <taxon>Chitinimonas</taxon>
    </lineage>
</organism>
<gene>
    <name evidence="2" type="ORF">SAMN02745887_00737</name>
</gene>
<reference evidence="2 3" key="1">
    <citation type="submission" date="2016-11" db="EMBL/GenBank/DDBJ databases">
        <authorList>
            <person name="Jaros S."/>
            <person name="Januszkiewicz K."/>
            <person name="Wedrychowicz H."/>
        </authorList>
    </citation>
    <scope>NUCLEOTIDE SEQUENCE [LARGE SCALE GENOMIC DNA]</scope>
    <source>
        <strain evidence="2 3">DSM 18899</strain>
    </source>
</reference>
<dbReference type="PANTHER" id="PTHR14237:SF19">
    <property type="entry name" value="MITOCHONDRIAL AMIDOXIME REDUCING COMPONENT 1"/>
    <property type="match status" value="1"/>
</dbReference>
<proteinExistence type="predicted"/>
<dbReference type="STRING" id="1121279.SAMN02745887_00737"/>
<dbReference type="Proteomes" id="UP000186513">
    <property type="component" value="Unassembled WGS sequence"/>
</dbReference>
<sequence>MQLAEIHIHPLKSCRAQLVEQALVEPMGLQHDRRWMLIGADGQFMTGRQFPRLVLIEVAADTQGACFTAPDMPELRVERADMNEDVPVEVWRSAFAARTGSWDADFWFSDFLGVACRLVYVDAHTTRRTHADPSVPVGFADGYPLLLIGTASLADLNARLTQPVSMRQFRPNLVVQTGQAFVEDGWQRIRVGEVVFENVKLCSRCIFTTVDPEQASLHPKQEPLATLNGYRRSEAGTMFGINLVARGTGLVKLGDAVEVLA</sequence>
<feature type="domain" description="MOSC" evidence="1">
    <location>
        <begin position="116"/>
        <end position="260"/>
    </location>
</feature>
<dbReference type="AlphaFoldDB" id="A0A1K2H8W0"/>
<dbReference type="InterPro" id="IPR005302">
    <property type="entry name" value="MoCF_Sase_C"/>
</dbReference>
<dbReference type="SUPFAM" id="SSF50800">
    <property type="entry name" value="PK beta-barrel domain-like"/>
    <property type="match status" value="1"/>
</dbReference>
<accession>A0A1K2H8W0</accession>
<dbReference type="InterPro" id="IPR005303">
    <property type="entry name" value="MOCOS_middle"/>
</dbReference>
<evidence type="ECO:0000313" key="2">
    <source>
        <dbReference type="EMBL" id="SFZ73230.1"/>
    </source>
</evidence>
<dbReference type="GO" id="GO:0030170">
    <property type="term" value="F:pyridoxal phosphate binding"/>
    <property type="evidence" value="ECO:0007669"/>
    <property type="project" value="InterPro"/>
</dbReference>
<name>A0A1K2H8W0_9NEIS</name>
<dbReference type="EMBL" id="FPKR01000003">
    <property type="protein sequence ID" value="SFZ73230.1"/>
    <property type="molecule type" value="Genomic_DNA"/>
</dbReference>
<dbReference type="PROSITE" id="PS51340">
    <property type="entry name" value="MOSC"/>
    <property type="match status" value="1"/>
</dbReference>
<dbReference type="SUPFAM" id="SSF141673">
    <property type="entry name" value="MOSC N-terminal domain-like"/>
    <property type="match status" value="1"/>
</dbReference>
<protein>
    <recommendedName>
        <fullName evidence="1">MOSC domain-containing protein</fullName>
    </recommendedName>
</protein>
<dbReference type="Pfam" id="PF03476">
    <property type="entry name" value="MOSC_N"/>
    <property type="match status" value="1"/>
</dbReference>
<dbReference type="Pfam" id="PF03473">
    <property type="entry name" value="MOSC"/>
    <property type="match status" value="1"/>
</dbReference>
<evidence type="ECO:0000313" key="3">
    <source>
        <dbReference type="Proteomes" id="UP000186513"/>
    </source>
</evidence>
<dbReference type="PANTHER" id="PTHR14237">
    <property type="entry name" value="MOLYBDOPTERIN COFACTOR SULFURASE MOSC"/>
    <property type="match status" value="1"/>
</dbReference>
<keyword evidence="3" id="KW-1185">Reference proteome</keyword>